<sequence>MAAAAIGNTISDGAGIWSGQWLESKCKVLGFEEPKLTDAQQELPVTIRWRNVGPRHCVAPYFGLRPVAFCRQYSALIFSEPQPFPACSFWNWFQEFICETLLQLSPAAALTTVPDRVDIPNALASAASSP</sequence>
<name>A0A9P1FMW6_9DINO</name>
<dbReference type="EMBL" id="CAMXCT030000545">
    <property type="protein sequence ID" value="CAL4767522.1"/>
    <property type="molecule type" value="Genomic_DNA"/>
</dbReference>
<dbReference type="EMBL" id="CAMXCT020000545">
    <property type="protein sequence ID" value="CAL1133585.1"/>
    <property type="molecule type" value="Genomic_DNA"/>
</dbReference>
<dbReference type="InterPro" id="IPR019537">
    <property type="entry name" value="TMEM65"/>
</dbReference>
<keyword evidence="4" id="KW-1185">Reference proteome</keyword>
<evidence type="ECO:0000313" key="4">
    <source>
        <dbReference type="Proteomes" id="UP001152797"/>
    </source>
</evidence>
<accession>A0A9P1FMW6</accession>
<dbReference type="Proteomes" id="UP001152797">
    <property type="component" value="Unassembled WGS sequence"/>
</dbReference>
<evidence type="ECO:0000313" key="2">
    <source>
        <dbReference type="EMBL" id="CAL1133585.1"/>
    </source>
</evidence>
<proteinExistence type="predicted"/>
<protein>
    <submittedName>
        <fullName evidence="3">Transmembrane protein 65</fullName>
    </submittedName>
</protein>
<dbReference type="Pfam" id="PF10507">
    <property type="entry name" value="TMEM65"/>
    <property type="match status" value="1"/>
</dbReference>
<organism evidence="1">
    <name type="scientific">Cladocopium goreaui</name>
    <dbReference type="NCBI Taxonomy" id="2562237"/>
    <lineage>
        <taxon>Eukaryota</taxon>
        <taxon>Sar</taxon>
        <taxon>Alveolata</taxon>
        <taxon>Dinophyceae</taxon>
        <taxon>Suessiales</taxon>
        <taxon>Symbiodiniaceae</taxon>
        <taxon>Cladocopium</taxon>
    </lineage>
</organism>
<reference evidence="1" key="1">
    <citation type="submission" date="2022-10" db="EMBL/GenBank/DDBJ databases">
        <authorList>
            <person name="Chen Y."/>
            <person name="Dougan E. K."/>
            <person name="Chan C."/>
            <person name="Rhodes N."/>
            <person name="Thang M."/>
        </authorList>
    </citation>
    <scope>NUCLEOTIDE SEQUENCE</scope>
</reference>
<keyword evidence="3" id="KW-0812">Transmembrane</keyword>
<comment type="caution">
    <text evidence="1">The sequence shown here is derived from an EMBL/GenBank/DDBJ whole genome shotgun (WGS) entry which is preliminary data.</text>
</comment>
<dbReference type="OrthoDB" id="430821at2759"/>
<dbReference type="EMBL" id="CAMXCT010000545">
    <property type="protein sequence ID" value="CAI3980210.1"/>
    <property type="molecule type" value="Genomic_DNA"/>
</dbReference>
<reference evidence="2" key="2">
    <citation type="submission" date="2024-04" db="EMBL/GenBank/DDBJ databases">
        <authorList>
            <person name="Chen Y."/>
            <person name="Shah S."/>
            <person name="Dougan E. K."/>
            <person name="Thang M."/>
            <person name="Chan C."/>
        </authorList>
    </citation>
    <scope>NUCLEOTIDE SEQUENCE [LARGE SCALE GENOMIC DNA]</scope>
</reference>
<evidence type="ECO:0000313" key="1">
    <source>
        <dbReference type="EMBL" id="CAI3980210.1"/>
    </source>
</evidence>
<evidence type="ECO:0000313" key="3">
    <source>
        <dbReference type="EMBL" id="CAL4767522.1"/>
    </source>
</evidence>
<gene>
    <name evidence="1" type="ORF">C1SCF055_LOCUS8108</name>
</gene>
<dbReference type="AlphaFoldDB" id="A0A9P1FMW6"/>
<keyword evidence="3" id="KW-0472">Membrane</keyword>